<evidence type="ECO:0000313" key="2">
    <source>
        <dbReference type="RefSeq" id="XP_033456445.1"/>
    </source>
</evidence>
<dbReference type="Proteomes" id="UP000504637">
    <property type="component" value="Unplaced"/>
</dbReference>
<reference evidence="2" key="3">
    <citation type="submission" date="2025-08" db="UniProtKB">
        <authorList>
            <consortium name="RefSeq"/>
        </authorList>
    </citation>
    <scope>IDENTIFICATION</scope>
    <source>
        <strain evidence="2">CBS 342.82</strain>
    </source>
</reference>
<protein>
    <submittedName>
        <fullName evidence="2">Uncharacterized protein</fullName>
    </submittedName>
</protein>
<name>A0A6J3LVV2_9PEZI</name>
<evidence type="ECO:0000313" key="1">
    <source>
        <dbReference type="Proteomes" id="UP000504637"/>
    </source>
</evidence>
<dbReference type="RefSeq" id="XP_033456445.1">
    <property type="nucleotide sequence ID" value="XM_033605656.1"/>
</dbReference>
<dbReference type="AlphaFoldDB" id="A0A6J3LVV2"/>
<organism evidence="2">
    <name type="scientific">Dissoconium aciculare CBS 342.82</name>
    <dbReference type="NCBI Taxonomy" id="1314786"/>
    <lineage>
        <taxon>Eukaryota</taxon>
        <taxon>Fungi</taxon>
        <taxon>Dikarya</taxon>
        <taxon>Ascomycota</taxon>
        <taxon>Pezizomycotina</taxon>
        <taxon>Dothideomycetes</taxon>
        <taxon>Dothideomycetidae</taxon>
        <taxon>Mycosphaerellales</taxon>
        <taxon>Dissoconiaceae</taxon>
        <taxon>Dissoconium</taxon>
    </lineage>
</organism>
<reference evidence="2" key="1">
    <citation type="submission" date="2020-01" db="EMBL/GenBank/DDBJ databases">
        <authorList>
            <consortium name="DOE Joint Genome Institute"/>
            <person name="Haridas S."/>
            <person name="Albert R."/>
            <person name="Binder M."/>
            <person name="Bloem J."/>
            <person name="Labutti K."/>
            <person name="Salamov A."/>
            <person name="Andreopoulos B."/>
            <person name="Baker S.E."/>
            <person name="Barry K."/>
            <person name="Bills G."/>
            <person name="Bluhm B.H."/>
            <person name="Cannon C."/>
            <person name="Castanera R."/>
            <person name="Culley D.E."/>
            <person name="Daum C."/>
            <person name="Ezra D."/>
            <person name="Gonzalez J.B."/>
            <person name="Henrissat B."/>
            <person name="Kuo A."/>
            <person name="Liang C."/>
            <person name="Lipzen A."/>
            <person name="Lutzoni F."/>
            <person name="Magnuson J."/>
            <person name="Mondo S."/>
            <person name="Nolan M."/>
            <person name="Ohm R."/>
            <person name="Pangilinan J."/>
            <person name="Park H.-J."/>
            <person name="Ramirez L."/>
            <person name="Alfaro M."/>
            <person name="Sun H."/>
            <person name="Tritt A."/>
            <person name="Yoshinaga Y."/>
            <person name="Zwiers L.-H."/>
            <person name="Turgeon B.G."/>
            <person name="Goodwin S.B."/>
            <person name="Spatafora J.W."/>
            <person name="Crous P.W."/>
            <person name="Grigoriev I.V."/>
        </authorList>
    </citation>
    <scope>NUCLEOTIDE SEQUENCE</scope>
    <source>
        <strain evidence="2">CBS 342.82</strain>
    </source>
</reference>
<gene>
    <name evidence="2" type="ORF">K489DRAFT_383634</name>
</gene>
<dbReference type="GeneID" id="54363456"/>
<proteinExistence type="predicted"/>
<accession>A0A6J3LVV2</accession>
<reference evidence="2" key="2">
    <citation type="submission" date="2020-04" db="EMBL/GenBank/DDBJ databases">
        <authorList>
            <consortium name="NCBI Genome Project"/>
        </authorList>
    </citation>
    <scope>NUCLEOTIDE SEQUENCE</scope>
    <source>
        <strain evidence="2">CBS 342.82</strain>
    </source>
</reference>
<keyword evidence="1" id="KW-1185">Reference proteome</keyword>
<sequence>MNFPRAKDSSDVSGVDMVLSDRLVSFAGHFSMLLSHDVRSLRAAIRAQTAVTTTICVFVIARHRKHRLQPFQGWLLLLLFANVRSACDEGHLVGVSHCQRGEGPGYSGCAHACVSSIARLHASFPSLISPSPSLTTDPTGAVAGDHPVLRSHVFEALWSHGQGVVMLVAYQKGGDAREVGACGVVLMDWRALRRRRRACLPACLRLTEGPTKPNKAPANLSPACS</sequence>